<dbReference type="GO" id="GO:0070593">
    <property type="term" value="P:dendrite self-avoidance"/>
    <property type="evidence" value="ECO:0007669"/>
    <property type="project" value="TreeGrafter"/>
</dbReference>
<feature type="signal peptide" evidence="4">
    <location>
        <begin position="1"/>
        <end position="25"/>
    </location>
</feature>
<feature type="domain" description="Ig-like" evidence="5">
    <location>
        <begin position="21"/>
        <end position="121"/>
    </location>
</feature>
<name>A0A564Z1M3_HYMDI</name>
<dbReference type="PROSITE" id="PS50835">
    <property type="entry name" value="IG_LIKE"/>
    <property type="match status" value="5"/>
</dbReference>
<evidence type="ECO:0000259" key="5">
    <source>
        <dbReference type="PROSITE" id="PS50835"/>
    </source>
</evidence>
<dbReference type="Proteomes" id="UP000321570">
    <property type="component" value="Unassembled WGS sequence"/>
</dbReference>
<dbReference type="InterPro" id="IPR003598">
    <property type="entry name" value="Ig_sub2"/>
</dbReference>
<evidence type="ECO:0000256" key="4">
    <source>
        <dbReference type="SAM" id="SignalP"/>
    </source>
</evidence>
<dbReference type="Gene3D" id="2.60.40.10">
    <property type="entry name" value="Immunoglobulins"/>
    <property type="match status" value="6"/>
</dbReference>
<dbReference type="InterPro" id="IPR007110">
    <property type="entry name" value="Ig-like_dom"/>
</dbReference>
<feature type="region of interest" description="Disordered" evidence="2">
    <location>
        <begin position="926"/>
        <end position="983"/>
    </location>
</feature>
<feature type="domain" description="Ig-like" evidence="5">
    <location>
        <begin position="650"/>
        <end position="780"/>
    </location>
</feature>
<evidence type="ECO:0000256" key="2">
    <source>
        <dbReference type="SAM" id="MobiDB-lite"/>
    </source>
</evidence>
<dbReference type="GO" id="GO:0007411">
    <property type="term" value="P:axon guidance"/>
    <property type="evidence" value="ECO:0007669"/>
    <property type="project" value="TreeGrafter"/>
</dbReference>
<dbReference type="SMART" id="SM00409">
    <property type="entry name" value="IG"/>
    <property type="match status" value="6"/>
</dbReference>
<dbReference type="InterPro" id="IPR013783">
    <property type="entry name" value="Ig-like_fold"/>
</dbReference>
<feature type="chain" id="PRO_5022203964" description="Ig-like domain-containing protein" evidence="4">
    <location>
        <begin position="26"/>
        <end position="1041"/>
    </location>
</feature>
<evidence type="ECO:0000256" key="1">
    <source>
        <dbReference type="ARBA" id="ARBA00023319"/>
    </source>
</evidence>
<dbReference type="InterPro" id="IPR013098">
    <property type="entry name" value="Ig_I-set"/>
</dbReference>
<keyword evidence="3" id="KW-1133">Transmembrane helix</keyword>
<feature type="transmembrane region" description="Helical" evidence="3">
    <location>
        <begin position="805"/>
        <end position="828"/>
    </location>
</feature>
<keyword evidence="1" id="KW-0393">Immunoglobulin domain</keyword>
<dbReference type="InterPro" id="IPR036179">
    <property type="entry name" value="Ig-like_dom_sf"/>
</dbReference>
<dbReference type="CDD" id="cd00096">
    <property type="entry name" value="Ig"/>
    <property type="match status" value="3"/>
</dbReference>
<keyword evidence="3" id="KW-0472">Membrane</keyword>
<evidence type="ECO:0000313" key="7">
    <source>
        <dbReference type="Proteomes" id="UP000321570"/>
    </source>
</evidence>
<feature type="domain" description="Ig-like" evidence="5">
    <location>
        <begin position="129"/>
        <end position="219"/>
    </location>
</feature>
<accession>A0A564Z1M3</accession>
<protein>
    <recommendedName>
        <fullName evidence="5">Ig-like domain-containing protein</fullName>
    </recommendedName>
</protein>
<dbReference type="InterPro" id="IPR003599">
    <property type="entry name" value="Ig_sub"/>
</dbReference>
<proteinExistence type="predicted"/>
<gene>
    <name evidence="6" type="ORF">WMSIL1_LOCUS11765</name>
</gene>
<dbReference type="PANTHER" id="PTHR10075">
    <property type="entry name" value="BASIGIN RELATED"/>
    <property type="match status" value="1"/>
</dbReference>
<keyword evidence="7" id="KW-1185">Reference proteome</keyword>
<dbReference type="PANTHER" id="PTHR10075:SF100">
    <property type="entry name" value="FASCICLIN-2"/>
    <property type="match status" value="1"/>
</dbReference>
<dbReference type="GO" id="GO:0030424">
    <property type="term" value="C:axon"/>
    <property type="evidence" value="ECO:0007669"/>
    <property type="project" value="TreeGrafter"/>
</dbReference>
<dbReference type="SUPFAM" id="SSF48726">
    <property type="entry name" value="Immunoglobulin"/>
    <property type="match status" value="6"/>
</dbReference>
<dbReference type="EMBL" id="CABIJS010000555">
    <property type="protein sequence ID" value="VUZ53385.1"/>
    <property type="molecule type" value="Genomic_DNA"/>
</dbReference>
<evidence type="ECO:0000256" key="3">
    <source>
        <dbReference type="SAM" id="Phobius"/>
    </source>
</evidence>
<reference evidence="6 7" key="1">
    <citation type="submission" date="2019-07" db="EMBL/GenBank/DDBJ databases">
        <authorList>
            <person name="Jastrzebski P J."/>
            <person name="Paukszto L."/>
            <person name="Jastrzebski P J."/>
        </authorList>
    </citation>
    <scope>NUCLEOTIDE SEQUENCE [LARGE SCALE GENOMIC DNA]</scope>
    <source>
        <strain evidence="6 7">WMS-il1</strain>
    </source>
</reference>
<dbReference type="GO" id="GO:0098632">
    <property type="term" value="F:cell-cell adhesion mediator activity"/>
    <property type="evidence" value="ECO:0007669"/>
    <property type="project" value="TreeGrafter"/>
</dbReference>
<dbReference type="SMART" id="SM00408">
    <property type="entry name" value="IGc2"/>
    <property type="match status" value="6"/>
</dbReference>
<feature type="domain" description="Ig-like" evidence="5">
    <location>
        <begin position="576"/>
        <end position="643"/>
    </location>
</feature>
<organism evidence="6 7">
    <name type="scientific">Hymenolepis diminuta</name>
    <name type="common">Rat tapeworm</name>
    <dbReference type="NCBI Taxonomy" id="6216"/>
    <lineage>
        <taxon>Eukaryota</taxon>
        <taxon>Metazoa</taxon>
        <taxon>Spiralia</taxon>
        <taxon>Lophotrochozoa</taxon>
        <taxon>Platyhelminthes</taxon>
        <taxon>Cestoda</taxon>
        <taxon>Eucestoda</taxon>
        <taxon>Cyclophyllidea</taxon>
        <taxon>Hymenolepididae</taxon>
        <taxon>Hymenolepis</taxon>
    </lineage>
</organism>
<sequence>MSHYRISIQSLFILLFLIYIPAIRCASTDSFYFTRSPRDQDVEEGQPLRLECTVQPNDDIHYSWLQNGMRIDPDKQSGRRYLEGDSNLRILHADRDIDPGRYQCQALNKTSKFMSASREASINVYWMDPVIEVMLVQPSRIEDIRLNGVVELACGVKSNPPAKMNNIFWFHNGNGRLPNMRTLPNGNLIIDHFGMEHVGTFHCRVIHTAGKVDSRPPFVLQVSGEREPQVNSSMNGKSFLKYALKDLPLELACPLPVSSAGDIPLSVVWGYMTRLGEQQQPIGSLPGVRVTGAADSIFLIDRFEVIHANFYTCEVNAPLTSERYFYVFQVYLAELYTPKPSNFAPRPRQNQPLAVRLGEKLELRYYEDLTPSQLYTAENISNPPPQIEWFRTLPGHLEPQRVPPALNSKAESEMKIYVKNGRHLVIKDASESDSGGYEMILSSIAGRVSVPFQIMISFPPEFEPAQESQTLDEGQSLILSCHIRRRAHPGSRIYWEKDGRPLVNYGNDILAEGDGERLRFPHVTVDHQGRYQCFVFTDGYPKKFPGQMQHIEVRGRLQFVREIKEHFLEVNVQGKLTCKVRGYGQLNVNWFRKTPNGLMPIQKPNQVENGVLIFQYVQKQDAGEYVCVAQSNYQNEEIQMTVKVIVGEKPRISDISTNQTIQEGSRLLLNCKASGDPRPQISWIVKRPNVRDPFIYSTMMSGQPNTDSLLGNVFDPSRPGGEDANLANTLINPAPLDERIQVLSNGSLVINQVLLKDEAEYICIAGNKHAIQTRQGVHVSVLTPHEYAKLENGEDSLSPGMARTIVIVVNCAIAYLGLIFGLTVYCSVRYFKNRRHRAQNAKTPESGHLIAKGGAPLTQDNNCVLLLNDEMMTNGSRAPTGSPNDTTATDLGVMQNFNGYRNNGNGKAYSPAANYVMSNEVPAPPSRQLFPPTPQTTANGNPVYPVSVTSTTTGDSCGSRMVAAPPPTPLDSRSHFSGLSSSGNSASAYSRSLISGASNSTGGPPNFPGGGGYAVHGGVLNGGTLSGQYHHPGDMMGAYNH</sequence>
<dbReference type="GO" id="GO:0005886">
    <property type="term" value="C:plasma membrane"/>
    <property type="evidence" value="ECO:0007669"/>
    <property type="project" value="TreeGrafter"/>
</dbReference>
<keyword evidence="4" id="KW-0732">Signal</keyword>
<evidence type="ECO:0000313" key="6">
    <source>
        <dbReference type="EMBL" id="VUZ53385.1"/>
    </source>
</evidence>
<dbReference type="Pfam" id="PF07679">
    <property type="entry name" value="I-set"/>
    <property type="match status" value="3"/>
</dbReference>
<dbReference type="Pfam" id="PF13927">
    <property type="entry name" value="Ig_3"/>
    <property type="match status" value="1"/>
</dbReference>
<keyword evidence="3" id="KW-0812">Transmembrane</keyword>
<dbReference type="AlphaFoldDB" id="A0A564Z1M3"/>
<feature type="domain" description="Ig-like" evidence="5">
    <location>
        <begin position="460"/>
        <end position="535"/>
    </location>
</feature>
<dbReference type="GO" id="GO:0007156">
    <property type="term" value="P:homophilic cell adhesion via plasma membrane adhesion molecules"/>
    <property type="evidence" value="ECO:0007669"/>
    <property type="project" value="TreeGrafter"/>
</dbReference>